<keyword evidence="6" id="KW-1043">Host membrane</keyword>
<keyword evidence="8" id="KW-0916">Viral movement protein</keyword>
<dbReference type="GO" id="GO:0046740">
    <property type="term" value="P:transport of virus in host, cell to cell"/>
    <property type="evidence" value="ECO:0007669"/>
    <property type="project" value="UniProtKB-KW"/>
</dbReference>
<sequence length="68" mass="7571">MFLKELTLVVGVAIIVFVALTVISNNNNNCIIILTGESFKIINCEVNEQLGQLVSFLKVHRVLTNKLQ</sequence>
<evidence type="ECO:0000256" key="11">
    <source>
        <dbReference type="ARBA" id="ARBA00025270"/>
    </source>
</evidence>
<comment type="similarity">
    <text evidence="2">Belongs to the Tymovirales TGBp3 protein family.</text>
</comment>
<evidence type="ECO:0000313" key="13">
    <source>
        <dbReference type="EMBL" id="XBO81378.1"/>
    </source>
</evidence>
<name>A0AAU7L1V6_9VIRU</name>
<evidence type="ECO:0000256" key="2">
    <source>
        <dbReference type="ARBA" id="ARBA00010355"/>
    </source>
</evidence>
<accession>A0AAU7L1V6</accession>
<keyword evidence="10" id="KW-1038">Host endoplasmic reticulum</keyword>
<evidence type="ECO:0000256" key="1">
    <source>
        <dbReference type="ARBA" id="ARBA00004625"/>
    </source>
</evidence>
<proteinExistence type="inferred from homology"/>
<keyword evidence="9" id="KW-0472">Membrane</keyword>
<keyword evidence="4" id="KW-0813">Transport</keyword>
<evidence type="ECO:0000256" key="3">
    <source>
        <dbReference type="ARBA" id="ARBA00013812"/>
    </source>
</evidence>
<protein>
    <recommendedName>
        <fullName evidence="3">Movement protein TGBp3</fullName>
    </recommendedName>
    <alternativeName>
        <fullName evidence="12">Triple gene block 3 protein</fullName>
    </alternativeName>
</protein>
<dbReference type="EMBL" id="PP531521">
    <property type="protein sequence ID" value="XBO81378.1"/>
    <property type="molecule type" value="Genomic_RNA"/>
</dbReference>
<evidence type="ECO:0000256" key="12">
    <source>
        <dbReference type="ARBA" id="ARBA00033148"/>
    </source>
</evidence>
<dbReference type="InterPro" id="IPR003411">
    <property type="entry name" value="TGBp3"/>
</dbReference>
<evidence type="ECO:0000256" key="10">
    <source>
        <dbReference type="ARBA" id="ARBA00023184"/>
    </source>
</evidence>
<comment type="function">
    <text evidence="11">Plays a role in viral cell-to-cell propagation, by facilitating genome transport to neighboring plant cells through plasmosdesmata. May induce the formation of granular vesicles derived from the Endoplasmic reticulum, which align on actin filaments.</text>
</comment>
<evidence type="ECO:0000256" key="8">
    <source>
        <dbReference type="ARBA" id="ARBA00023031"/>
    </source>
</evidence>
<evidence type="ECO:0000256" key="7">
    <source>
        <dbReference type="ARBA" id="ARBA00022989"/>
    </source>
</evidence>
<evidence type="ECO:0000256" key="4">
    <source>
        <dbReference type="ARBA" id="ARBA00022448"/>
    </source>
</evidence>
<dbReference type="Pfam" id="PF02495">
    <property type="entry name" value="TGBp3"/>
    <property type="match status" value="1"/>
</dbReference>
<reference evidence="13" key="1">
    <citation type="submission" date="2024-03" db="EMBL/GenBank/DDBJ databases">
        <title>Genome sequences of five novel members of the Betaflexiviridae infecting Hibiscus rosa-sinensis in Australia.</title>
        <authorList>
            <person name="Bromfield L.R."/>
            <person name="Tran N."/>
            <person name="Chao H.-Y."/>
            <person name="Sharman M."/>
            <person name="Campbell P.R."/>
            <person name="Geering A."/>
        </authorList>
    </citation>
    <scope>NUCLEOTIDE SEQUENCE</scope>
    <source>
        <strain evidence="13">Gp1</strain>
    </source>
</reference>
<dbReference type="GO" id="GO:0044167">
    <property type="term" value="C:host cell endoplasmic reticulum membrane"/>
    <property type="evidence" value="ECO:0007669"/>
    <property type="project" value="UniProtKB-SubCell"/>
</dbReference>
<keyword evidence="5" id="KW-0812">Transmembrane</keyword>
<evidence type="ECO:0000256" key="5">
    <source>
        <dbReference type="ARBA" id="ARBA00022692"/>
    </source>
</evidence>
<keyword evidence="7" id="KW-1133">Transmembrane helix</keyword>
<evidence type="ECO:0000256" key="9">
    <source>
        <dbReference type="ARBA" id="ARBA00023136"/>
    </source>
</evidence>
<comment type="subcellular location">
    <subcellularLocation>
        <location evidence="1">Host endoplasmic reticulum membrane</location>
    </subcellularLocation>
</comment>
<evidence type="ECO:0000256" key="6">
    <source>
        <dbReference type="ARBA" id="ARBA00022870"/>
    </source>
</evidence>
<organism evidence="13">
    <name type="scientific">Hibiscus chlorotic speck associated virus 2</name>
    <dbReference type="NCBI Taxonomy" id="3143943"/>
    <lineage>
        <taxon>Viruses</taxon>
        <taxon>Riboviria</taxon>
        <taxon>Orthornavirae</taxon>
        <taxon>Kitrinoviricota</taxon>
        <taxon>Alsuviricetes</taxon>
        <taxon>Tymovirales</taxon>
        <taxon>Betaflexiviridae</taxon>
    </lineage>
</organism>